<reference evidence="1" key="1">
    <citation type="submission" date="2023-06" db="EMBL/GenBank/DDBJ databases">
        <title>Robiginitalea aurantiacus sp. nov. and Algoriphagus sediminis sp. nov., isolated from coastal sediment.</title>
        <authorList>
            <person name="Zhou Z.Y."/>
            <person name="An J."/>
            <person name="Jia Y.W."/>
            <person name="Du Z.J."/>
        </authorList>
    </citation>
    <scope>NUCLEOTIDE SEQUENCE</scope>
    <source>
        <strain evidence="1">C2-7</strain>
    </source>
</reference>
<protein>
    <submittedName>
        <fullName evidence="1">DUF3052 domain-containing protein</fullName>
    </submittedName>
</protein>
<dbReference type="RefSeq" id="WP_289998908.1">
    <property type="nucleotide sequence ID" value="NZ_JAUEPH010000002.1"/>
</dbReference>
<dbReference type="EMBL" id="JAUEPH010000002">
    <property type="protein sequence ID" value="MDN3203344.1"/>
    <property type="molecule type" value="Genomic_DNA"/>
</dbReference>
<name>A0ABT7Y9Z9_9BACT</name>
<comment type="caution">
    <text evidence="1">The sequence shown here is derived from an EMBL/GenBank/DDBJ whole genome shotgun (WGS) entry which is preliminary data.</text>
</comment>
<organism evidence="1 2">
    <name type="scientific">Algoriphagus sediminis</name>
    <dbReference type="NCBI Taxonomy" id="3057113"/>
    <lineage>
        <taxon>Bacteria</taxon>
        <taxon>Pseudomonadati</taxon>
        <taxon>Bacteroidota</taxon>
        <taxon>Cytophagia</taxon>
        <taxon>Cytophagales</taxon>
        <taxon>Cyclobacteriaceae</taxon>
        <taxon>Algoriphagus</taxon>
    </lineage>
</organism>
<evidence type="ECO:0000313" key="1">
    <source>
        <dbReference type="EMBL" id="MDN3203344.1"/>
    </source>
</evidence>
<sequence length="138" mass="15518">MNSSGYSGTPLVKKLGIKEGFRLRIVHPPDGYFSFFADLPQNLEFLEDDESKVDFIHYFVIDASKLQNEIGFLKGLIEESGMIWISWPKKSSKIKSNLDGNKVREIGLKAGLVDIKVCAVNEIWSGLKFVIPVKDRGL</sequence>
<accession>A0ABT7Y9Z9</accession>
<keyword evidence="2" id="KW-1185">Reference proteome</keyword>
<evidence type="ECO:0000313" key="2">
    <source>
        <dbReference type="Proteomes" id="UP001171916"/>
    </source>
</evidence>
<proteinExistence type="predicted"/>
<dbReference type="Proteomes" id="UP001171916">
    <property type="component" value="Unassembled WGS sequence"/>
</dbReference>
<gene>
    <name evidence="1" type="ORF">QVH07_04260</name>
</gene>